<evidence type="ECO:0000259" key="10">
    <source>
        <dbReference type="Pfam" id="PF16875"/>
    </source>
</evidence>
<accession>A0A0P0GRM9</accession>
<sequence length="741" mass="83996">MNVIRKIIFLTTLCGVVSGLCAQNISISTTKTSLVLSAPVGEELKYIYYGSKLSEADFRAINSAEKGNLSAYPVYGLNCPSETALAVQHSDGSMALRLEVVNVETSRQKDTDLTIISLKDKVYPFYVKVCYKAYQDVDIIETWTELSHQEKKNVTLNQFASAYLPIRRGNVWLSHLYGAWANEGRLLQEPLEPGMKVIKNRDGVRNSHTAHAEVMFSLDGQPVENSGRVIGAALCYSGNYKLRIDTDDSEYHHFYAGINEDNSTYHLKPGEVFRTPELALTYSDEGLSGSSRNFHRWARLHKLANGTKLRKILLNSWEGVYFKINETGMSQMMSDIASLGGELFVMDDGWFGDKYPRRTDRSSLGDWVVDKEKLPSGIGGLIDEAKKQGIKFGIWIEPEMVNTTSELYEKHPDWVIRAPGYELVAGRGGTQVVLDLSNPKVQDFIFGIVDNLMTKHPEIDYIKWDANMPIMNHGSGYLGKGEQSHLYIAYHRGFEAICKRIRSKYPDLTIQACAQGGGRANYGVLPYFDEFWVSDNTDALQRVYMQWGTSYFFPAIAMASHISATPNHQTFRTIPLKFRIDVAMSGRLGMEIQPKDMTGEEKELCRKAIAEYKEIRPVVQLGDIYRLVSPYDKLGVASLMYTSPEKDKAVFYWWKTEHFRNQHLPRVKMAGLNPQGNYRIRELNRIDNQPLIFEGQIFSGAYLMANGLEIPYDHLVDRNKKSDYSSRILYLLEVSVSDVNK</sequence>
<evidence type="ECO:0000256" key="2">
    <source>
        <dbReference type="ARBA" id="ARBA00012755"/>
    </source>
</evidence>
<comment type="catalytic activity">
    <reaction evidence="1 5">
        <text>Hydrolysis of terminal, non-reducing alpha-D-galactose residues in alpha-D-galactosides, including galactose oligosaccharides, galactomannans and galactolipids.</text>
        <dbReference type="EC" id="3.2.1.22"/>
    </reaction>
</comment>
<organism evidence="11 12">
    <name type="scientific">Bacteroides cellulosilyticus</name>
    <dbReference type="NCBI Taxonomy" id="246787"/>
    <lineage>
        <taxon>Bacteria</taxon>
        <taxon>Pseudomonadati</taxon>
        <taxon>Bacteroidota</taxon>
        <taxon>Bacteroidia</taxon>
        <taxon>Bacteroidales</taxon>
        <taxon>Bacteroidaceae</taxon>
        <taxon>Bacteroides</taxon>
    </lineage>
</organism>
<dbReference type="InterPro" id="IPR013785">
    <property type="entry name" value="Aldolase_TIM"/>
</dbReference>
<feature type="binding site" evidence="7">
    <location>
        <position position="535"/>
    </location>
    <ligand>
        <name>substrate</name>
    </ligand>
</feature>
<dbReference type="SUPFAM" id="SSF51445">
    <property type="entry name" value="(Trans)glycosidases"/>
    <property type="match status" value="1"/>
</dbReference>
<dbReference type="GO" id="GO:0004557">
    <property type="term" value="F:alpha-galactosidase activity"/>
    <property type="evidence" value="ECO:0007669"/>
    <property type="project" value="UniProtKB-UniRule"/>
</dbReference>
<proteinExistence type="inferred from homology"/>
<dbReference type="FunFam" id="3.20.20.70:FF:000118">
    <property type="entry name" value="Alpha-galactosidase"/>
    <property type="match status" value="1"/>
</dbReference>
<evidence type="ECO:0000259" key="9">
    <source>
        <dbReference type="Pfam" id="PF16874"/>
    </source>
</evidence>
<dbReference type="InterPro" id="IPR031704">
    <property type="entry name" value="Glyco_hydro_36_N"/>
</dbReference>
<dbReference type="EMBL" id="CP012801">
    <property type="protein sequence ID" value="ALJ60714.1"/>
    <property type="molecule type" value="Genomic_DNA"/>
</dbReference>
<feature type="binding site" evidence="7">
    <location>
        <begin position="347"/>
        <end position="348"/>
    </location>
    <ligand>
        <name>substrate</name>
    </ligand>
</feature>
<dbReference type="Pfam" id="PF16874">
    <property type="entry name" value="Glyco_hydro_36C"/>
    <property type="match status" value="1"/>
</dbReference>
<feature type="domain" description="Glycosyl hydrolase family 36 C-terminal" evidence="9">
    <location>
        <begin position="637"/>
        <end position="731"/>
    </location>
</feature>
<dbReference type="Gene3D" id="2.60.40.1180">
    <property type="entry name" value="Golgi alpha-mannosidase II"/>
    <property type="match status" value="1"/>
</dbReference>
<evidence type="ECO:0000256" key="6">
    <source>
        <dbReference type="PIRSR" id="PIRSR005536-1"/>
    </source>
</evidence>
<dbReference type="PATRIC" id="fig|246787.4.peg.3602"/>
<dbReference type="InterPro" id="IPR050985">
    <property type="entry name" value="Alpha-glycosidase_related"/>
</dbReference>
<reference evidence="11 12" key="1">
    <citation type="journal article" date="2015" name="Science">
        <title>Genetic determinants of in vivo fitness and diet responsiveness in multiple human gut Bacteroides.</title>
        <authorList>
            <person name="Wu M."/>
            <person name="McNulty N.P."/>
            <person name="Rodionov D.A."/>
            <person name="Khoroshkin M.S."/>
            <person name="Griffin N.W."/>
            <person name="Cheng J."/>
            <person name="Latreille P."/>
            <person name="Kerstetter R.A."/>
            <person name="Terrapon N."/>
            <person name="Henrissat B."/>
            <person name="Osterman A.L."/>
            <person name="Gordon J.I."/>
        </authorList>
    </citation>
    <scope>NUCLEOTIDE SEQUENCE [LARGE SCALE GENOMIC DNA]</scope>
    <source>
        <strain evidence="11 12">WH2</strain>
    </source>
</reference>
<keyword evidence="3 5" id="KW-0378">Hydrolase</keyword>
<protein>
    <recommendedName>
        <fullName evidence="2 5">Alpha-galactosidase</fullName>
        <ecNumber evidence="2 5">3.2.1.22</ecNumber>
    </recommendedName>
</protein>
<evidence type="ECO:0000256" key="8">
    <source>
        <dbReference type="SAM" id="SignalP"/>
    </source>
</evidence>
<dbReference type="InterPro" id="IPR013780">
    <property type="entry name" value="Glyco_hydro_b"/>
</dbReference>
<evidence type="ECO:0000256" key="3">
    <source>
        <dbReference type="ARBA" id="ARBA00022801"/>
    </source>
</evidence>
<evidence type="ECO:0000256" key="4">
    <source>
        <dbReference type="ARBA" id="ARBA00023295"/>
    </source>
</evidence>
<dbReference type="AlphaFoldDB" id="A0A0P0GRM9"/>
<feature type="signal peptide" evidence="8">
    <location>
        <begin position="1"/>
        <end position="22"/>
    </location>
</feature>
<dbReference type="RefSeq" id="WP_029426696.1">
    <property type="nucleotide sequence ID" value="NZ_CP012801.1"/>
</dbReference>
<name>A0A0P0GRM9_9BACE</name>
<dbReference type="InterPro" id="IPR017853">
    <property type="entry name" value="GH"/>
</dbReference>
<feature type="active site" description="Proton donor" evidence="6">
    <location>
        <position position="535"/>
    </location>
</feature>
<feature type="binding site" evidence="7">
    <location>
        <position position="427"/>
    </location>
    <ligand>
        <name>substrate</name>
    </ligand>
</feature>
<feature type="domain" description="Glycosyl hydrolase family 36 N-terminal" evidence="10">
    <location>
        <begin position="43"/>
        <end position="268"/>
    </location>
</feature>
<dbReference type="Pfam" id="PF02065">
    <property type="entry name" value="Melibiase"/>
    <property type="match status" value="1"/>
</dbReference>
<dbReference type="EC" id="3.2.1.22" evidence="2 5"/>
<dbReference type="Gene3D" id="3.20.20.70">
    <property type="entry name" value="Aldolase class I"/>
    <property type="match status" value="1"/>
</dbReference>
<evidence type="ECO:0000256" key="7">
    <source>
        <dbReference type="PIRSR" id="PIRSR005536-2"/>
    </source>
</evidence>
<evidence type="ECO:0000313" key="12">
    <source>
        <dbReference type="Proteomes" id="UP000061809"/>
    </source>
</evidence>
<dbReference type="PRINTS" id="PR00743">
    <property type="entry name" value="GLHYDRLASE36"/>
</dbReference>
<dbReference type="GO" id="GO:0016052">
    <property type="term" value="P:carbohydrate catabolic process"/>
    <property type="evidence" value="ECO:0007669"/>
    <property type="project" value="InterPro"/>
</dbReference>
<dbReference type="Pfam" id="PF16875">
    <property type="entry name" value="Glyco_hydro_36N"/>
    <property type="match status" value="1"/>
</dbReference>
<dbReference type="InterPro" id="IPR002252">
    <property type="entry name" value="Glyco_hydro_36"/>
</dbReference>
<feature type="active site" description="Nucleophile" evidence="6">
    <location>
        <position position="465"/>
    </location>
</feature>
<dbReference type="Gene3D" id="2.70.98.60">
    <property type="entry name" value="alpha-galactosidase from lactobacil brevis"/>
    <property type="match status" value="1"/>
</dbReference>
<dbReference type="CDD" id="cd14791">
    <property type="entry name" value="GH36"/>
    <property type="match status" value="1"/>
</dbReference>
<keyword evidence="4 5" id="KW-0326">Glycosidase</keyword>
<dbReference type="Proteomes" id="UP000061809">
    <property type="component" value="Chromosome"/>
</dbReference>
<evidence type="ECO:0000256" key="5">
    <source>
        <dbReference type="PIRNR" id="PIRNR005536"/>
    </source>
</evidence>
<dbReference type="PIRSF" id="PIRSF005536">
    <property type="entry name" value="Agal"/>
    <property type="match status" value="1"/>
</dbReference>
<feature type="binding site" evidence="7">
    <location>
        <begin position="463"/>
        <end position="467"/>
    </location>
    <ligand>
        <name>substrate</name>
    </ligand>
</feature>
<dbReference type="InterPro" id="IPR031705">
    <property type="entry name" value="Glyco_hydro_36_C"/>
</dbReference>
<evidence type="ECO:0000256" key="1">
    <source>
        <dbReference type="ARBA" id="ARBA00001255"/>
    </source>
</evidence>
<dbReference type="PANTHER" id="PTHR43053">
    <property type="entry name" value="GLYCOSIDASE FAMILY 31"/>
    <property type="match status" value="1"/>
</dbReference>
<gene>
    <name evidence="11" type="primary">rafA_4</name>
    <name evidence="11" type="ORF">BcellWH2_03485</name>
</gene>
<keyword evidence="8" id="KW-0732">Signal</keyword>
<dbReference type="PANTHER" id="PTHR43053:SF3">
    <property type="entry name" value="ALPHA-GALACTOSIDASE C-RELATED"/>
    <property type="match status" value="1"/>
</dbReference>
<feature type="binding site" evidence="7">
    <location>
        <position position="180"/>
    </location>
    <ligand>
        <name>substrate</name>
    </ligand>
</feature>
<dbReference type="InterPro" id="IPR038417">
    <property type="entry name" value="Alpga-gal_N_sf"/>
</dbReference>
<dbReference type="KEGG" id="bcel:BcellWH2_03485"/>
<feature type="chain" id="PRO_5006047952" description="Alpha-galactosidase" evidence="8">
    <location>
        <begin position="23"/>
        <end position="741"/>
    </location>
</feature>
<feature type="binding site" evidence="7">
    <location>
        <position position="513"/>
    </location>
    <ligand>
        <name>substrate</name>
    </ligand>
</feature>
<evidence type="ECO:0000313" key="11">
    <source>
        <dbReference type="EMBL" id="ALJ60714.1"/>
    </source>
</evidence>
<comment type="similarity">
    <text evidence="5">Belongs to the glycosyl hydrolase.</text>
</comment>